<dbReference type="EMBL" id="JH604641">
    <property type="protein sequence ID" value="EHY64508.1"/>
    <property type="molecule type" value="Genomic_DNA"/>
</dbReference>
<gene>
    <name evidence="1" type="ORF">NERG_02477</name>
</gene>
<sequence>MDLQQNIYWHKKGIKIEFDQISSEEVCAPDVSNIFAPGPKINPPFSVEILSHKFNYIKNDNTTYIIRISADNHSWTIIKEFTDILELISLVNEHTDILAKLKMKGFKSIDPKTYPRRNDLIKFIIRVLLDNSYKFIQQFILTNISTGDIRFSEDKISLVEAGWFKWKGRSFVKLNNLIFEIVHDTVRYINKDSIVISDNTVMINNRKLVALDDISIKILREWIW</sequence>
<proteinExistence type="predicted"/>
<protein>
    <submittedName>
        <fullName evidence="1">Uncharacterized protein</fullName>
    </submittedName>
</protein>
<evidence type="ECO:0000313" key="1">
    <source>
        <dbReference type="EMBL" id="EHY64508.1"/>
    </source>
</evidence>
<dbReference type="InterPro" id="IPR036871">
    <property type="entry name" value="PX_dom_sf"/>
</dbReference>
<dbReference type="GO" id="GO:0035091">
    <property type="term" value="F:phosphatidylinositol binding"/>
    <property type="evidence" value="ECO:0007669"/>
    <property type="project" value="InterPro"/>
</dbReference>
<dbReference type="AlphaFoldDB" id="H8ZFV6"/>
<accession>H8ZFV6</accession>
<dbReference type="HOGENOM" id="CLU_994311_0_0_1"/>
<organism evidence="1">
    <name type="scientific">Nematocida ausubeli (strain ATCC PRA-371 / ERTm2)</name>
    <name type="common">Nematode killer fungus</name>
    <dbReference type="NCBI Taxonomy" id="1913371"/>
    <lineage>
        <taxon>Eukaryota</taxon>
        <taxon>Fungi</taxon>
        <taxon>Fungi incertae sedis</taxon>
        <taxon>Microsporidia</taxon>
        <taxon>Nematocida</taxon>
    </lineage>
</organism>
<name>H8ZFV6_NEMA1</name>
<dbReference type="SUPFAM" id="SSF64268">
    <property type="entry name" value="PX domain"/>
    <property type="match status" value="1"/>
</dbReference>
<reference evidence="1" key="1">
    <citation type="submission" date="2011-03" db="EMBL/GenBank/DDBJ databases">
        <title>The Genome Sequence of Nematocida sp1 strain ERTm2.</title>
        <authorList>
            <consortium name="The Broad Institute Genome Sequencing Platform"/>
            <consortium name="The Broad Institute Genome Sequencing Center for Infectious Disease"/>
            <person name="Cuomo C."/>
            <person name="Troemel E."/>
            <person name="Young S.K."/>
            <person name="Zeng Q."/>
            <person name="Gargeya S."/>
            <person name="Fitzgerald M."/>
            <person name="Haas B."/>
            <person name="Abouelleil A."/>
            <person name="Alvarado L."/>
            <person name="Arachchi H.M."/>
            <person name="Berlin A."/>
            <person name="Brown A."/>
            <person name="Chapman S.B."/>
            <person name="Chen Z."/>
            <person name="Dunbar C."/>
            <person name="Freedman E."/>
            <person name="Gearin G."/>
            <person name="Gellesch M."/>
            <person name="Goldberg J."/>
            <person name="Griggs A."/>
            <person name="Gujja S."/>
            <person name="Heilman E.R."/>
            <person name="Heiman D."/>
            <person name="Howarth C."/>
            <person name="Larson L."/>
            <person name="Lui A."/>
            <person name="MacDonald P.J.P."/>
            <person name="Mehta T."/>
            <person name="Montmayeur A."/>
            <person name="Murphy C."/>
            <person name="Neiman D."/>
            <person name="Pearson M."/>
            <person name="Priest M."/>
            <person name="Roberts A."/>
            <person name="Saif S."/>
            <person name="Shea T."/>
            <person name="Shenoy N."/>
            <person name="Sisk P."/>
            <person name="Stolte C."/>
            <person name="Sykes S."/>
            <person name="White J."/>
            <person name="Yandava C."/>
            <person name="Wortman J."/>
            <person name="Nusbaum C."/>
            <person name="Birren B."/>
        </authorList>
    </citation>
    <scope>NUCLEOTIDE SEQUENCE</scope>
    <source>
        <strain evidence="1">ERTm2</strain>
    </source>
</reference>
<dbReference type="Proteomes" id="UP000005622">
    <property type="component" value="Unassembled WGS sequence"/>
</dbReference>